<dbReference type="Pfam" id="PF13358">
    <property type="entry name" value="DDE_3"/>
    <property type="match status" value="1"/>
</dbReference>
<dbReference type="EMBL" id="WEHX01000090">
    <property type="protein sequence ID" value="KAB7655115.1"/>
    <property type="molecule type" value="Genomic_DNA"/>
</dbReference>
<evidence type="ECO:0000313" key="3">
    <source>
        <dbReference type="Proteomes" id="UP000430564"/>
    </source>
</evidence>
<dbReference type="Gene3D" id="3.30.420.10">
    <property type="entry name" value="Ribonuclease H-like superfamily/Ribonuclease H"/>
    <property type="match status" value="1"/>
</dbReference>
<dbReference type="PANTHER" id="PTHR46564">
    <property type="entry name" value="TRANSPOSASE"/>
    <property type="match status" value="1"/>
</dbReference>
<sequence length="218" mass="25040">MTPQRPKKKAIQQNDAAVKQWLGTDYPAIAERAKKENAAIFWEDETAEQQDANWVRGYAPRGCTPTILHDRRACYGAPVMISAVNNQGLPAFAFQRSAVRRYSFIRFLHRLIKDYRKEGRTLFVICDNGKIHHAKLVQTWCRKHEAEIELFFLPADSPELNPDEILNRQLKTELRQKGPKNHEETLALTKEITASLKEQLEPIRACSQNESPLYARAA</sequence>
<reference evidence="2 3" key="1">
    <citation type="submission" date="2019-10" db="EMBL/GenBank/DDBJ databases">
        <title>Genome diversity of Sutterella seckii.</title>
        <authorList>
            <person name="Chaplin A.V."/>
            <person name="Sokolova S.R."/>
            <person name="Mosin K.A."/>
            <person name="Ivanova E.L."/>
            <person name="Kochetkova T.O."/>
            <person name="Goltsov A.Y."/>
            <person name="Trofimov D.Y."/>
            <person name="Efimov B.A."/>
        </authorList>
    </citation>
    <scope>NUCLEOTIDE SEQUENCE [LARGE SCALE GENOMIC DNA]</scope>
    <source>
        <strain evidence="2 3">ASD393</strain>
    </source>
</reference>
<proteinExistence type="predicted"/>
<accession>A0A6I1EME3</accession>
<protein>
    <submittedName>
        <fullName evidence="2">IS630 family transposase</fullName>
    </submittedName>
</protein>
<evidence type="ECO:0000259" key="1">
    <source>
        <dbReference type="Pfam" id="PF13358"/>
    </source>
</evidence>
<dbReference type="InterPro" id="IPR038717">
    <property type="entry name" value="Tc1-like_DDE_dom"/>
</dbReference>
<dbReference type="InterPro" id="IPR047655">
    <property type="entry name" value="Transpos_IS630-like"/>
</dbReference>
<dbReference type="GO" id="GO:0003676">
    <property type="term" value="F:nucleic acid binding"/>
    <property type="evidence" value="ECO:0007669"/>
    <property type="project" value="InterPro"/>
</dbReference>
<feature type="domain" description="Tc1-like transposase DDE" evidence="1">
    <location>
        <begin position="40"/>
        <end position="178"/>
    </location>
</feature>
<name>A0A6I1EME3_9BURK</name>
<dbReference type="InterPro" id="IPR036397">
    <property type="entry name" value="RNaseH_sf"/>
</dbReference>
<dbReference type="InterPro" id="IPR012337">
    <property type="entry name" value="RNaseH-like_sf"/>
</dbReference>
<dbReference type="PANTHER" id="PTHR46564:SF1">
    <property type="entry name" value="TRANSPOSASE"/>
    <property type="match status" value="1"/>
</dbReference>
<dbReference type="SUPFAM" id="SSF53098">
    <property type="entry name" value="Ribonuclease H-like"/>
    <property type="match status" value="1"/>
</dbReference>
<gene>
    <name evidence="2" type="ORF">GBM95_09835</name>
</gene>
<dbReference type="NCBIfam" id="NF033545">
    <property type="entry name" value="transpos_IS630"/>
    <property type="match status" value="1"/>
</dbReference>
<dbReference type="OrthoDB" id="9772604at2"/>
<comment type="caution">
    <text evidence="2">The sequence shown here is derived from an EMBL/GenBank/DDBJ whole genome shotgun (WGS) entry which is preliminary data.</text>
</comment>
<dbReference type="AlphaFoldDB" id="A0A6I1EME3"/>
<dbReference type="Proteomes" id="UP000430564">
    <property type="component" value="Unassembled WGS sequence"/>
</dbReference>
<evidence type="ECO:0000313" key="2">
    <source>
        <dbReference type="EMBL" id="KAB7655115.1"/>
    </source>
</evidence>
<organism evidence="2 3">
    <name type="scientific">Sutterella seckii</name>
    <dbReference type="NCBI Taxonomy" id="1944635"/>
    <lineage>
        <taxon>Bacteria</taxon>
        <taxon>Pseudomonadati</taxon>
        <taxon>Pseudomonadota</taxon>
        <taxon>Betaproteobacteria</taxon>
        <taxon>Burkholderiales</taxon>
        <taxon>Sutterellaceae</taxon>
        <taxon>Sutterella</taxon>
    </lineage>
</organism>